<proteinExistence type="inferred from homology"/>
<accession>A0A918PI56</accession>
<dbReference type="PANTHER" id="PTHR43802">
    <property type="entry name" value="ENOYL-COA HYDRATASE"/>
    <property type="match status" value="1"/>
</dbReference>
<sequence length="252" mass="27805">MLKFEDYSQRYETIAMSRADGILEVTFHTMGDSLRWNLTAHREMAEAFRFIATDRENRVVVMTGTGQEFCGPRALAGSTAYSSRPDGDAWEATAFTEARELIGALLDIAVPVIGVVNGPALRHSEVALLSDIVIASEDATFEDTAHFQLQDFVPGDGVHVVYTMLLGINRARSFLLMGEVIDAEEAKRLGMVAEVQPKDKALERARELARMLAAKPDRLLRYTRALLVHPIKKQMHEHLALGLAVEGLAALA</sequence>
<keyword evidence="3" id="KW-1185">Reference proteome</keyword>
<dbReference type="RefSeq" id="WP_189621825.1">
    <property type="nucleotide sequence ID" value="NZ_BMZA01000012.1"/>
</dbReference>
<organism evidence="2 3">
    <name type="scientific">Novosphingobium colocasiae</name>
    <dbReference type="NCBI Taxonomy" id="1256513"/>
    <lineage>
        <taxon>Bacteria</taxon>
        <taxon>Pseudomonadati</taxon>
        <taxon>Pseudomonadota</taxon>
        <taxon>Alphaproteobacteria</taxon>
        <taxon>Sphingomonadales</taxon>
        <taxon>Sphingomonadaceae</taxon>
        <taxon>Novosphingobium</taxon>
    </lineage>
</organism>
<dbReference type="Gene3D" id="3.90.226.10">
    <property type="entry name" value="2-enoyl-CoA Hydratase, Chain A, domain 1"/>
    <property type="match status" value="1"/>
</dbReference>
<dbReference type="InterPro" id="IPR029045">
    <property type="entry name" value="ClpP/crotonase-like_dom_sf"/>
</dbReference>
<evidence type="ECO:0000313" key="3">
    <source>
        <dbReference type="Proteomes" id="UP000648075"/>
    </source>
</evidence>
<reference evidence="2" key="1">
    <citation type="journal article" date="2014" name="Int. J. Syst. Evol. Microbiol.">
        <title>Complete genome sequence of Corynebacterium casei LMG S-19264T (=DSM 44701T), isolated from a smear-ripened cheese.</title>
        <authorList>
            <consortium name="US DOE Joint Genome Institute (JGI-PGF)"/>
            <person name="Walter F."/>
            <person name="Albersmeier A."/>
            <person name="Kalinowski J."/>
            <person name="Ruckert C."/>
        </authorList>
    </citation>
    <scope>NUCLEOTIDE SEQUENCE</scope>
    <source>
        <strain evidence="2">KCTC 32255</strain>
    </source>
</reference>
<evidence type="ECO:0000256" key="1">
    <source>
        <dbReference type="ARBA" id="ARBA00005254"/>
    </source>
</evidence>
<dbReference type="Pfam" id="PF00378">
    <property type="entry name" value="ECH_1"/>
    <property type="match status" value="1"/>
</dbReference>
<name>A0A918PI56_9SPHN</name>
<gene>
    <name evidence="2" type="ORF">GCM10011614_27720</name>
</gene>
<dbReference type="CDD" id="cd06558">
    <property type="entry name" value="crotonase-like"/>
    <property type="match status" value="1"/>
</dbReference>
<evidence type="ECO:0000313" key="2">
    <source>
        <dbReference type="EMBL" id="GGZ11223.1"/>
    </source>
</evidence>
<dbReference type="SUPFAM" id="SSF52096">
    <property type="entry name" value="ClpP/crotonase"/>
    <property type="match status" value="1"/>
</dbReference>
<protein>
    <submittedName>
        <fullName evidence="2">Crotonase</fullName>
    </submittedName>
</protein>
<dbReference type="PANTHER" id="PTHR43802:SF1">
    <property type="entry name" value="IP11341P-RELATED"/>
    <property type="match status" value="1"/>
</dbReference>
<dbReference type="EMBL" id="BMZA01000012">
    <property type="protein sequence ID" value="GGZ11223.1"/>
    <property type="molecule type" value="Genomic_DNA"/>
</dbReference>
<dbReference type="AlphaFoldDB" id="A0A918PI56"/>
<reference evidence="2" key="2">
    <citation type="submission" date="2020-09" db="EMBL/GenBank/DDBJ databases">
        <authorList>
            <person name="Sun Q."/>
            <person name="Kim S."/>
        </authorList>
    </citation>
    <scope>NUCLEOTIDE SEQUENCE</scope>
    <source>
        <strain evidence="2">KCTC 32255</strain>
    </source>
</reference>
<dbReference type="Proteomes" id="UP000648075">
    <property type="component" value="Unassembled WGS sequence"/>
</dbReference>
<comment type="caution">
    <text evidence="2">The sequence shown here is derived from an EMBL/GenBank/DDBJ whole genome shotgun (WGS) entry which is preliminary data.</text>
</comment>
<comment type="similarity">
    <text evidence="1">Belongs to the enoyl-CoA hydratase/isomerase family.</text>
</comment>
<dbReference type="InterPro" id="IPR001753">
    <property type="entry name" value="Enoyl-CoA_hydra/iso"/>
</dbReference>
<dbReference type="GO" id="GO:0003824">
    <property type="term" value="F:catalytic activity"/>
    <property type="evidence" value="ECO:0007669"/>
    <property type="project" value="UniProtKB-ARBA"/>
</dbReference>